<protein>
    <submittedName>
        <fullName evidence="1">Unnamed protein product</fullName>
    </submittedName>
</protein>
<organism evidence="1 2">
    <name type="scientific">Phytophthora lilii</name>
    <dbReference type="NCBI Taxonomy" id="2077276"/>
    <lineage>
        <taxon>Eukaryota</taxon>
        <taxon>Sar</taxon>
        <taxon>Stramenopiles</taxon>
        <taxon>Oomycota</taxon>
        <taxon>Peronosporomycetes</taxon>
        <taxon>Peronosporales</taxon>
        <taxon>Peronosporaceae</taxon>
        <taxon>Phytophthora</taxon>
    </lineage>
</organism>
<reference evidence="1" key="1">
    <citation type="submission" date="2023-04" db="EMBL/GenBank/DDBJ databases">
        <title>Phytophthora lilii NBRC 32176.</title>
        <authorList>
            <person name="Ichikawa N."/>
            <person name="Sato H."/>
            <person name="Tonouchi N."/>
        </authorList>
    </citation>
    <scope>NUCLEOTIDE SEQUENCE</scope>
    <source>
        <strain evidence="1">NBRC 32176</strain>
    </source>
</reference>
<dbReference type="OrthoDB" id="195843at2759"/>
<proteinExistence type="predicted"/>
<sequence length="462" mass="54696">MILQDFTIGKIRSTNAKVFVNWSEFTSSRAARRVVNAQVRGHAQRRVLQMHFAQWVTYISVLRWQQILCARAEQHYRKVILQKCFERWQHNVILRRRYRKKTRVALVHWKLTLQRRVFDGWKQYLHIKREKQQRIHEALEFRHKQFVRLGLRYWMTAALHLQEQREQRVTIAQASNTANIWRRVATIARHWRYLTIRRQAITEHREAFESLRDQQPRHQSTHWPTEQIQLTRAQEAKTVALPRNGNLLSQGHMWGNAEVGFSRANERSPLSDFVLLPRNRPQPRRPIEVMLFGHADNNDPPQENEGTNVREALRCGFDFPAEPFAPLASPPDHEIDQTRCPQKLPSTRIANRELEKGAGSCLATAAPKREGGYLPLPNTTVRQLDDLERQLLALSQRKKEWKIFQQQLEAVRVEADRNPRMRAKLQSLEEHHAVRTKQWLHTKGRIRLLATEIQQLRNAFQR</sequence>
<keyword evidence="2" id="KW-1185">Reference proteome</keyword>
<accession>A0A9W6TD55</accession>
<comment type="caution">
    <text evidence="1">The sequence shown here is derived from an EMBL/GenBank/DDBJ whole genome shotgun (WGS) entry which is preliminary data.</text>
</comment>
<evidence type="ECO:0000313" key="2">
    <source>
        <dbReference type="Proteomes" id="UP001165083"/>
    </source>
</evidence>
<dbReference type="Proteomes" id="UP001165083">
    <property type="component" value="Unassembled WGS sequence"/>
</dbReference>
<gene>
    <name evidence="1" type="ORF">Plil01_000098000</name>
</gene>
<dbReference type="AlphaFoldDB" id="A0A9W6TD55"/>
<evidence type="ECO:0000313" key="1">
    <source>
        <dbReference type="EMBL" id="GMF10135.1"/>
    </source>
</evidence>
<name>A0A9W6TD55_9STRA</name>
<dbReference type="EMBL" id="BSXW01000031">
    <property type="protein sequence ID" value="GMF10135.1"/>
    <property type="molecule type" value="Genomic_DNA"/>
</dbReference>